<name>A0A4R1BC74_9BACT</name>
<dbReference type="EMBL" id="SJZI01000042">
    <property type="protein sequence ID" value="TCJ14613.1"/>
    <property type="molecule type" value="Genomic_DNA"/>
</dbReference>
<comment type="caution">
    <text evidence="1">The sequence shown here is derived from an EMBL/GenBank/DDBJ whole genome shotgun (WGS) entry which is preliminary data.</text>
</comment>
<gene>
    <name evidence="1" type="ORF">EPD60_08650</name>
</gene>
<sequence length="116" mass="13897">MQMNDDVQVRWWKLEEKLRERFDKKPDVESVLYLIGIQEFGEIRKKFSKEQKQDLMHIAICTVLGPSGYFELEGADAEGWPHFRQLKPMPELMPHEQELFLKDHILLYFQNNGFLD</sequence>
<protein>
    <submittedName>
        <fullName evidence="1">Uncharacterized protein</fullName>
    </submittedName>
</protein>
<reference evidence="1 2" key="1">
    <citation type="submission" date="2019-03" db="EMBL/GenBank/DDBJ databases">
        <authorList>
            <person name="Kim M.K.M."/>
        </authorList>
    </citation>
    <scope>NUCLEOTIDE SEQUENCE [LARGE SCALE GENOMIC DNA]</scope>
    <source>
        <strain evidence="1 2">17J68-12</strain>
    </source>
</reference>
<proteinExistence type="predicted"/>
<accession>A0A4R1BC74</accession>
<dbReference type="Proteomes" id="UP000295334">
    <property type="component" value="Unassembled WGS sequence"/>
</dbReference>
<dbReference type="AlphaFoldDB" id="A0A4R1BC74"/>
<dbReference type="OrthoDB" id="794480at2"/>
<evidence type="ECO:0000313" key="1">
    <source>
        <dbReference type="EMBL" id="TCJ14613.1"/>
    </source>
</evidence>
<keyword evidence="2" id="KW-1185">Reference proteome</keyword>
<organism evidence="1 2">
    <name type="scientific">Flaviaesturariibacter flavus</name>
    <dbReference type="NCBI Taxonomy" id="2502780"/>
    <lineage>
        <taxon>Bacteria</taxon>
        <taxon>Pseudomonadati</taxon>
        <taxon>Bacteroidota</taxon>
        <taxon>Chitinophagia</taxon>
        <taxon>Chitinophagales</taxon>
        <taxon>Chitinophagaceae</taxon>
        <taxon>Flaviaestuariibacter</taxon>
    </lineage>
</organism>
<evidence type="ECO:0000313" key="2">
    <source>
        <dbReference type="Proteomes" id="UP000295334"/>
    </source>
</evidence>